<evidence type="ECO:0000259" key="5">
    <source>
        <dbReference type="PROSITE" id="PS50240"/>
    </source>
</evidence>
<evidence type="ECO:0000256" key="4">
    <source>
        <dbReference type="SAM" id="SignalP"/>
    </source>
</evidence>
<evidence type="ECO:0000313" key="6">
    <source>
        <dbReference type="EMBL" id="KAK2086805.1"/>
    </source>
</evidence>
<dbReference type="SUPFAM" id="SSF50494">
    <property type="entry name" value="Trypsin-like serine proteases"/>
    <property type="match status" value="1"/>
</dbReference>
<dbReference type="InterPro" id="IPR009003">
    <property type="entry name" value="Peptidase_S1_PA"/>
</dbReference>
<dbReference type="PROSITE" id="PS50240">
    <property type="entry name" value="TRYPSIN_DOM"/>
    <property type="match status" value="1"/>
</dbReference>
<dbReference type="Proteomes" id="UP001266305">
    <property type="component" value="Unassembled WGS sequence"/>
</dbReference>
<dbReference type="InterPro" id="IPR018114">
    <property type="entry name" value="TRYPSIN_HIS"/>
</dbReference>
<keyword evidence="3" id="KW-1015">Disulfide bond</keyword>
<feature type="chain" id="PRO_5046577595" evidence="4">
    <location>
        <begin position="28"/>
        <end position="78"/>
    </location>
</feature>
<accession>A0ABQ9TQK8</accession>
<proteinExistence type="predicted"/>
<dbReference type="InterPro" id="IPR050850">
    <property type="entry name" value="Peptidase_S1_Elastase_sf"/>
</dbReference>
<feature type="domain" description="Peptidase S1" evidence="5">
    <location>
        <begin position="30"/>
        <end position="78"/>
    </location>
</feature>
<keyword evidence="1" id="KW-0645">Protease</keyword>
<evidence type="ECO:0000313" key="7">
    <source>
        <dbReference type="Proteomes" id="UP001266305"/>
    </source>
</evidence>
<evidence type="ECO:0000256" key="1">
    <source>
        <dbReference type="ARBA" id="ARBA00022670"/>
    </source>
</evidence>
<name>A0ABQ9TQK8_SAGOE</name>
<dbReference type="InterPro" id="IPR001254">
    <property type="entry name" value="Trypsin_dom"/>
</dbReference>
<keyword evidence="7" id="KW-1185">Reference proteome</keyword>
<evidence type="ECO:0000256" key="3">
    <source>
        <dbReference type="ARBA" id="ARBA00023157"/>
    </source>
</evidence>
<organism evidence="6 7">
    <name type="scientific">Saguinus oedipus</name>
    <name type="common">Cotton-top tamarin</name>
    <name type="synonym">Oedipomidas oedipus</name>
    <dbReference type="NCBI Taxonomy" id="9490"/>
    <lineage>
        <taxon>Eukaryota</taxon>
        <taxon>Metazoa</taxon>
        <taxon>Chordata</taxon>
        <taxon>Craniata</taxon>
        <taxon>Vertebrata</taxon>
        <taxon>Euteleostomi</taxon>
        <taxon>Mammalia</taxon>
        <taxon>Eutheria</taxon>
        <taxon>Euarchontoglires</taxon>
        <taxon>Primates</taxon>
        <taxon>Haplorrhini</taxon>
        <taxon>Platyrrhini</taxon>
        <taxon>Cebidae</taxon>
        <taxon>Callitrichinae</taxon>
        <taxon>Saguinus</taxon>
    </lineage>
</organism>
<gene>
    <name evidence="6" type="primary">PRTN3</name>
    <name evidence="6" type="ORF">P7K49_032712</name>
</gene>
<dbReference type="Gene3D" id="2.40.10.10">
    <property type="entry name" value="Trypsin-like serine proteases"/>
    <property type="match status" value="1"/>
</dbReference>
<comment type="caution">
    <text evidence="6">The sequence shown here is derived from an EMBL/GenBank/DDBJ whole genome shotgun (WGS) entry which is preliminary data.</text>
</comment>
<keyword evidence="2" id="KW-0720">Serine protease</keyword>
<keyword evidence="4" id="KW-0732">Signal</keyword>
<dbReference type="Pfam" id="PF00089">
    <property type="entry name" value="Trypsin"/>
    <property type="match status" value="1"/>
</dbReference>
<sequence>MALSHRPFSPALTSVLLALLLGGAAQAAEIVGGREARPHSRPYMASLQLRGTRGSHFCGGSLIHPSFVLTAAHCLQNM</sequence>
<protein>
    <submittedName>
        <fullName evidence="6">Myeloblastin</fullName>
    </submittedName>
</protein>
<dbReference type="EMBL" id="JASSZA010000019">
    <property type="protein sequence ID" value="KAK2086805.1"/>
    <property type="molecule type" value="Genomic_DNA"/>
</dbReference>
<keyword evidence="2" id="KW-0378">Hydrolase</keyword>
<dbReference type="PROSITE" id="PS00134">
    <property type="entry name" value="TRYPSIN_HIS"/>
    <property type="match status" value="1"/>
</dbReference>
<reference evidence="6 7" key="1">
    <citation type="submission" date="2023-05" db="EMBL/GenBank/DDBJ databases">
        <title>B98-5 Cell Line De Novo Hybrid Assembly: An Optical Mapping Approach.</title>
        <authorList>
            <person name="Kananen K."/>
            <person name="Auerbach J.A."/>
            <person name="Kautto E."/>
            <person name="Blachly J.S."/>
        </authorList>
    </citation>
    <scope>NUCLEOTIDE SEQUENCE [LARGE SCALE GENOMIC DNA]</scope>
    <source>
        <strain evidence="6">B95-8</strain>
        <tissue evidence="6">Cell line</tissue>
    </source>
</reference>
<dbReference type="InterPro" id="IPR043504">
    <property type="entry name" value="Peptidase_S1_PA_chymotrypsin"/>
</dbReference>
<feature type="signal peptide" evidence="4">
    <location>
        <begin position="1"/>
        <end position="27"/>
    </location>
</feature>
<dbReference type="PANTHER" id="PTHR24257">
    <property type="entry name" value="CHYMOTRYPSIN-LIKE ELASTASE FAMILY MEMBER"/>
    <property type="match status" value="1"/>
</dbReference>
<evidence type="ECO:0000256" key="2">
    <source>
        <dbReference type="ARBA" id="ARBA00022825"/>
    </source>
</evidence>
<dbReference type="PANTHER" id="PTHR24257:SF15">
    <property type="entry name" value="MYELOBLASTIN"/>
    <property type="match status" value="1"/>
</dbReference>